<dbReference type="Proteomes" id="UP000294737">
    <property type="component" value="Unassembled WGS sequence"/>
</dbReference>
<organism evidence="7 8">
    <name type="scientific">Herminiimonas fonticola</name>
    <dbReference type="NCBI Taxonomy" id="303380"/>
    <lineage>
        <taxon>Bacteria</taxon>
        <taxon>Pseudomonadati</taxon>
        <taxon>Pseudomonadota</taxon>
        <taxon>Betaproteobacteria</taxon>
        <taxon>Burkholderiales</taxon>
        <taxon>Oxalobacteraceae</taxon>
        <taxon>Herminiimonas</taxon>
    </lineage>
</organism>
<comment type="caution">
    <text evidence="7">The sequence shown here is derived from an EMBL/GenBank/DDBJ whole genome shotgun (WGS) entry which is preliminary data.</text>
</comment>
<dbReference type="InterPro" id="IPR028090">
    <property type="entry name" value="JAB_dom_prok"/>
</dbReference>
<keyword evidence="2" id="KW-0479">Metal-binding</keyword>
<keyword evidence="4" id="KW-0862">Zinc</keyword>
<accession>A0A4R6FZ90</accession>
<dbReference type="EMBL" id="SNWF01000011">
    <property type="protein sequence ID" value="TDN87302.1"/>
    <property type="molecule type" value="Genomic_DNA"/>
</dbReference>
<evidence type="ECO:0000256" key="4">
    <source>
        <dbReference type="ARBA" id="ARBA00022833"/>
    </source>
</evidence>
<dbReference type="RefSeq" id="WP_112992389.1">
    <property type="nucleotide sequence ID" value="NZ_PTLZ01000002.1"/>
</dbReference>
<reference evidence="7 8" key="1">
    <citation type="submission" date="2019-03" db="EMBL/GenBank/DDBJ databases">
        <title>Genomic Encyclopedia of Type Strains, Phase IV (KMG-IV): sequencing the most valuable type-strain genomes for metagenomic binning, comparative biology and taxonomic classification.</title>
        <authorList>
            <person name="Goeker M."/>
        </authorList>
    </citation>
    <scope>NUCLEOTIDE SEQUENCE [LARGE SCALE GENOMIC DNA]</scope>
    <source>
        <strain evidence="7 8">DSM 18555</strain>
    </source>
</reference>
<dbReference type="OrthoDB" id="8763200at2"/>
<feature type="domain" description="JAB" evidence="6">
    <location>
        <begin position="26"/>
        <end position="137"/>
    </location>
</feature>
<sequence length="157" mass="17682">MPYLASWATSDRKVLVHLADQAATTFGAHAQRQSSDTESGGILLGCVRGPNLEILHATEPAATDSRFRFLFERSSNNHREIAETFWHQSRGTIRYLGEWHTHPEDLPSPSNIDKTEWSLLAKKRLDNRPLLAIIVGRQGLHLELVFKNGESKVLESL</sequence>
<keyword evidence="5" id="KW-0482">Metalloprotease</keyword>
<evidence type="ECO:0000256" key="3">
    <source>
        <dbReference type="ARBA" id="ARBA00022801"/>
    </source>
</evidence>
<evidence type="ECO:0000313" key="7">
    <source>
        <dbReference type="EMBL" id="TDN87302.1"/>
    </source>
</evidence>
<evidence type="ECO:0000256" key="1">
    <source>
        <dbReference type="ARBA" id="ARBA00022670"/>
    </source>
</evidence>
<dbReference type="Gene3D" id="3.40.140.10">
    <property type="entry name" value="Cytidine Deaminase, domain 2"/>
    <property type="match status" value="1"/>
</dbReference>
<gene>
    <name evidence="7" type="ORF">EV677_3013</name>
</gene>
<evidence type="ECO:0000256" key="2">
    <source>
        <dbReference type="ARBA" id="ARBA00022723"/>
    </source>
</evidence>
<name>A0A4R6FZ90_9BURK</name>
<evidence type="ECO:0000256" key="5">
    <source>
        <dbReference type="ARBA" id="ARBA00023049"/>
    </source>
</evidence>
<protein>
    <submittedName>
        <fullName evidence="7">Integrative and conjugative element protein (TIGR02256 family)</fullName>
    </submittedName>
</protein>
<dbReference type="GO" id="GO:0006508">
    <property type="term" value="P:proteolysis"/>
    <property type="evidence" value="ECO:0007669"/>
    <property type="project" value="UniProtKB-KW"/>
</dbReference>
<evidence type="ECO:0000259" key="6">
    <source>
        <dbReference type="Pfam" id="PF14464"/>
    </source>
</evidence>
<keyword evidence="8" id="KW-1185">Reference proteome</keyword>
<dbReference type="GO" id="GO:0046872">
    <property type="term" value="F:metal ion binding"/>
    <property type="evidence" value="ECO:0007669"/>
    <property type="project" value="UniProtKB-KW"/>
</dbReference>
<keyword evidence="3" id="KW-0378">Hydrolase</keyword>
<keyword evidence="1" id="KW-0645">Protease</keyword>
<dbReference type="AlphaFoldDB" id="A0A4R6FZ90"/>
<proteinExistence type="predicted"/>
<dbReference type="SUPFAM" id="SSF102712">
    <property type="entry name" value="JAB1/MPN domain"/>
    <property type="match status" value="1"/>
</dbReference>
<evidence type="ECO:0000313" key="8">
    <source>
        <dbReference type="Proteomes" id="UP000294737"/>
    </source>
</evidence>
<dbReference type="Pfam" id="PF14464">
    <property type="entry name" value="Prok-JAB"/>
    <property type="match status" value="1"/>
</dbReference>
<dbReference type="GO" id="GO:0008237">
    <property type="term" value="F:metallopeptidase activity"/>
    <property type="evidence" value="ECO:0007669"/>
    <property type="project" value="UniProtKB-KW"/>
</dbReference>